<feature type="signal peptide" evidence="1">
    <location>
        <begin position="1"/>
        <end position="18"/>
    </location>
</feature>
<keyword evidence="3" id="KW-1185">Reference proteome</keyword>
<dbReference type="RefSeq" id="WP_200198369.1">
    <property type="nucleotide sequence ID" value="NZ_JAENHM010000073.1"/>
</dbReference>
<organism evidence="2 3">
    <name type="scientific">Azospirillum endophyticum</name>
    <dbReference type="NCBI Taxonomy" id="2800326"/>
    <lineage>
        <taxon>Bacteria</taxon>
        <taxon>Pseudomonadati</taxon>
        <taxon>Pseudomonadota</taxon>
        <taxon>Alphaproteobacteria</taxon>
        <taxon>Rhodospirillales</taxon>
        <taxon>Azospirillaceae</taxon>
        <taxon>Azospirillum</taxon>
    </lineage>
</organism>
<evidence type="ECO:0000313" key="3">
    <source>
        <dbReference type="Proteomes" id="UP000652760"/>
    </source>
</evidence>
<keyword evidence="1" id="KW-0732">Signal</keyword>
<dbReference type="Proteomes" id="UP000652760">
    <property type="component" value="Unassembled WGS sequence"/>
</dbReference>
<dbReference type="Gene3D" id="1.20.1270.180">
    <property type="match status" value="1"/>
</dbReference>
<dbReference type="EMBL" id="JAENHM010000073">
    <property type="protein sequence ID" value="MBK1841753.1"/>
    <property type="molecule type" value="Genomic_DNA"/>
</dbReference>
<reference evidence="3" key="1">
    <citation type="submission" date="2021-01" db="EMBL/GenBank/DDBJ databases">
        <title>Genome public.</title>
        <authorList>
            <person name="Liu C."/>
            <person name="Sun Q."/>
        </authorList>
    </citation>
    <scope>NUCLEOTIDE SEQUENCE [LARGE SCALE GENOMIC DNA]</scope>
    <source>
        <strain evidence="3">YIM B02556</strain>
    </source>
</reference>
<evidence type="ECO:0000313" key="2">
    <source>
        <dbReference type="EMBL" id="MBK1841753.1"/>
    </source>
</evidence>
<proteinExistence type="predicted"/>
<protein>
    <submittedName>
        <fullName evidence="2">DUF1311 domain-containing protein</fullName>
    </submittedName>
</protein>
<name>A0ABS1FE87_9PROT</name>
<feature type="chain" id="PRO_5045794359" evidence="1">
    <location>
        <begin position="19"/>
        <end position="290"/>
    </location>
</feature>
<evidence type="ECO:0000256" key="1">
    <source>
        <dbReference type="SAM" id="SignalP"/>
    </source>
</evidence>
<comment type="caution">
    <text evidence="2">The sequence shown here is derived from an EMBL/GenBank/DDBJ whole genome shotgun (WGS) entry which is preliminary data.</text>
</comment>
<accession>A0ABS1FE87</accession>
<sequence length="290" mass="30344">MRALSLVGGLLAAGSLLAVLTAVPVLSAPADTPSPEVAVPEAPAPDCDAAEAPAAQLMCRDPKLAAAVAAMDAALAALGATTDDSGRAAIEAGQTVWRARRDEACQVTAADLADAKSVKLRSDCLLRVIHQRMTALETERQARSRPITDLPLSITGAAARQFAAPPPQVPPINRKVALSTLTGRWAKADPNDRTAIDDCRASYLEIGADRSLTAVDPRVPQFPLTGRLAAEGDPVQSVAVQPAEPDGTMEEAPAPLAILRLLPADSARFDRLVLRMAPPSTFAAEFVRCR</sequence>
<gene>
    <name evidence="2" type="ORF">JHL17_30590</name>
</gene>